<evidence type="ECO:0000313" key="3">
    <source>
        <dbReference type="Proteomes" id="UP001597102"/>
    </source>
</evidence>
<dbReference type="EMBL" id="JBHTJO010000002">
    <property type="protein sequence ID" value="MFD0988375.1"/>
    <property type="molecule type" value="Genomic_DNA"/>
</dbReference>
<sequence length="130" mass="14059">MTSKHEPAEPIPPLGQTAWRGIAGKCPDCGQGSLYSGFLTLKSECDACGRDFTAADAGDGPAIFVMLITGFIIVGAALFVEVYYQPPYWFHALLWLPLGIVLPLAMLRPLKGLLLALQYRHQAAEGRLAD</sequence>
<dbReference type="InterPro" id="IPR009325">
    <property type="entry name" value="DUF983"/>
</dbReference>
<feature type="transmembrane region" description="Helical" evidence="1">
    <location>
        <begin position="62"/>
        <end position="82"/>
    </location>
</feature>
<evidence type="ECO:0000313" key="2">
    <source>
        <dbReference type="EMBL" id="MFD0988375.1"/>
    </source>
</evidence>
<dbReference type="Proteomes" id="UP001597102">
    <property type="component" value="Unassembled WGS sequence"/>
</dbReference>
<dbReference type="Pfam" id="PF06170">
    <property type="entry name" value="DUF983"/>
    <property type="match status" value="1"/>
</dbReference>
<proteinExistence type="predicted"/>
<reference evidence="3" key="1">
    <citation type="journal article" date="2019" name="Int. J. Syst. Evol. Microbiol.">
        <title>The Global Catalogue of Microorganisms (GCM) 10K type strain sequencing project: providing services to taxonomists for standard genome sequencing and annotation.</title>
        <authorList>
            <consortium name="The Broad Institute Genomics Platform"/>
            <consortium name="The Broad Institute Genome Sequencing Center for Infectious Disease"/>
            <person name="Wu L."/>
            <person name="Ma J."/>
        </authorList>
    </citation>
    <scope>NUCLEOTIDE SEQUENCE [LARGE SCALE GENOMIC DNA]</scope>
    <source>
        <strain evidence="3">CCUG 61697</strain>
    </source>
</reference>
<keyword evidence="1" id="KW-0472">Membrane</keyword>
<dbReference type="RefSeq" id="WP_379091399.1">
    <property type="nucleotide sequence ID" value="NZ_JBHTJO010000002.1"/>
</dbReference>
<feature type="transmembrane region" description="Helical" evidence="1">
    <location>
        <begin position="88"/>
        <end position="107"/>
    </location>
</feature>
<keyword evidence="1" id="KW-0812">Transmembrane</keyword>
<keyword evidence="3" id="KW-1185">Reference proteome</keyword>
<gene>
    <name evidence="2" type="ORF">ACFQ2F_14850</name>
</gene>
<accession>A0ABW3JE15</accession>
<evidence type="ECO:0000256" key="1">
    <source>
        <dbReference type="SAM" id="Phobius"/>
    </source>
</evidence>
<organism evidence="2 3">
    <name type="scientific">Methyloligella solikamskensis</name>
    <dbReference type="NCBI Taxonomy" id="1177756"/>
    <lineage>
        <taxon>Bacteria</taxon>
        <taxon>Pseudomonadati</taxon>
        <taxon>Pseudomonadota</taxon>
        <taxon>Alphaproteobacteria</taxon>
        <taxon>Hyphomicrobiales</taxon>
        <taxon>Hyphomicrobiaceae</taxon>
        <taxon>Methyloligella</taxon>
    </lineage>
</organism>
<name>A0ABW3JE15_9HYPH</name>
<comment type="caution">
    <text evidence="2">The sequence shown here is derived from an EMBL/GenBank/DDBJ whole genome shotgun (WGS) entry which is preliminary data.</text>
</comment>
<keyword evidence="1" id="KW-1133">Transmembrane helix</keyword>
<protein>
    <submittedName>
        <fullName evidence="2">DUF983 domain-containing protein</fullName>
    </submittedName>
</protein>